<gene>
    <name evidence="5" type="ORF">NBG4_740003</name>
</gene>
<dbReference type="Proteomes" id="UP000245125">
    <property type="component" value="Unassembled WGS sequence"/>
</dbReference>
<evidence type="ECO:0000256" key="1">
    <source>
        <dbReference type="ARBA" id="ARBA00006821"/>
    </source>
</evidence>
<name>A0A2U3QK89_9BACT</name>
<keyword evidence="2 3" id="KW-0119">Carbohydrate metabolism</keyword>
<evidence type="ECO:0000256" key="3">
    <source>
        <dbReference type="RuleBase" id="RU361196"/>
    </source>
</evidence>
<dbReference type="SUPFAM" id="SSF88713">
    <property type="entry name" value="Glycoside hydrolase/deacetylase"/>
    <property type="match status" value="1"/>
</dbReference>
<dbReference type="PANTHER" id="PTHR36306:SF1">
    <property type="entry name" value="ALPHA-AMYLASE-RELATED"/>
    <property type="match status" value="1"/>
</dbReference>
<dbReference type="InterPro" id="IPR027291">
    <property type="entry name" value="Glyco_hydro_38_N_sf"/>
</dbReference>
<dbReference type="EMBL" id="OUUY01000124">
    <property type="protein sequence ID" value="SPQ01833.1"/>
    <property type="molecule type" value="Genomic_DNA"/>
</dbReference>
<keyword evidence="6" id="KW-1185">Reference proteome</keyword>
<reference evidence="6" key="1">
    <citation type="submission" date="2018-03" db="EMBL/GenBank/DDBJ databases">
        <authorList>
            <person name="Zecchin S."/>
        </authorList>
    </citation>
    <scope>NUCLEOTIDE SEQUENCE [LARGE SCALE GENOMIC DNA]</scope>
</reference>
<comment type="similarity">
    <text evidence="1 3">Belongs to the glycosyl hydrolase 57 family.</text>
</comment>
<dbReference type="InterPro" id="IPR052046">
    <property type="entry name" value="GH57_Enzymes"/>
</dbReference>
<dbReference type="InterPro" id="IPR011330">
    <property type="entry name" value="Glyco_hydro/deAcase_b/a-brl"/>
</dbReference>
<protein>
    <submittedName>
        <fullName evidence="5">Amylopullulanase</fullName>
    </submittedName>
</protein>
<dbReference type="GO" id="GO:0003824">
    <property type="term" value="F:catalytic activity"/>
    <property type="evidence" value="ECO:0007669"/>
    <property type="project" value="InterPro"/>
</dbReference>
<evidence type="ECO:0000313" key="5">
    <source>
        <dbReference type="EMBL" id="SPQ01833.1"/>
    </source>
</evidence>
<dbReference type="Gene3D" id="3.20.110.10">
    <property type="entry name" value="Glycoside hydrolase 38, N terminal domain"/>
    <property type="match status" value="1"/>
</dbReference>
<dbReference type="CDD" id="cd10796">
    <property type="entry name" value="GH57N_APU"/>
    <property type="match status" value="1"/>
</dbReference>
<evidence type="ECO:0000259" key="4">
    <source>
        <dbReference type="Pfam" id="PF03065"/>
    </source>
</evidence>
<evidence type="ECO:0000313" key="6">
    <source>
        <dbReference type="Proteomes" id="UP000245125"/>
    </source>
</evidence>
<proteinExistence type="inferred from homology"/>
<feature type="domain" description="Glycoside hydrolase family 57 N-terminal" evidence="4">
    <location>
        <begin position="10"/>
        <end position="429"/>
    </location>
</feature>
<dbReference type="GO" id="GO:0005975">
    <property type="term" value="P:carbohydrate metabolic process"/>
    <property type="evidence" value="ECO:0007669"/>
    <property type="project" value="InterPro"/>
</dbReference>
<organism evidence="5 6">
    <name type="scientific">Candidatus Sulfobium mesophilum</name>
    <dbReference type="NCBI Taxonomy" id="2016548"/>
    <lineage>
        <taxon>Bacteria</taxon>
        <taxon>Pseudomonadati</taxon>
        <taxon>Nitrospirota</taxon>
        <taxon>Nitrospiria</taxon>
        <taxon>Nitrospirales</taxon>
        <taxon>Nitrospiraceae</taxon>
        <taxon>Candidatus Sulfobium</taxon>
    </lineage>
</organism>
<evidence type="ECO:0000256" key="2">
    <source>
        <dbReference type="ARBA" id="ARBA00023277"/>
    </source>
</evidence>
<dbReference type="OrthoDB" id="9759321at2"/>
<accession>A0A2U3QK89</accession>
<dbReference type="PANTHER" id="PTHR36306">
    <property type="entry name" value="ALPHA-AMYLASE-RELATED-RELATED"/>
    <property type="match status" value="1"/>
</dbReference>
<dbReference type="Pfam" id="PF03065">
    <property type="entry name" value="Glyco_hydro_57"/>
    <property type="match status" value="1"/>
</dbReference>
<sequence>MRDNPPLYVAFVWHMHQPYYKDPLNGYYRLPWVRLHGTKDYLDMAEILKDFPSVRQNFNFVPSLLEQLVDYSEGTAKDLYLEVSRKRAKELSEDDKIFILENFFLAHWDNMIKPFPRYYELLVKRGTHLITSDLARAIKYFSEGDFLDLQVFFNLCWIDPLFREKDPFLRMLSEKGHSFTEEEKVLLLEKQLAIVGRIIPTYREMASRGQIELSFSPFYHPILPLLCDTDTSRVAMPNVRLPRQRFVHPEDADAQMRMGIEYFEKVFGFRPGGMWPSEGSVSEEVVKLAARHGVRWLATDEGILSNSLDRRIRDNSGNLTEPDLLYKVYSYEGVSIAFRDHVMSDLLGFVYSQWEPRTAAGDLIGRLRSIGNSVRSGEPRMVSIILDGENAWEHYKNDGRDFFLYLYEGLSREERIRTTTISGFINEFGAGNRLERVFPGSWINSNFGIWLGHEEDNLAWDYLSDTRDRLQEIQRQNPSLDTTNAWKALYVAEGSDWNWWYGDEHSTETQQDFDELFRFNLMKVYKEVGNDVPAQLFVPILRHDRGVSPTLMIRGFIKPRIDGLVTSYYEWYQGAQLDVKKSGGSMHKSESLIVTVYYGFNADSLFLRIDPKIPFAEFEEDTEFLVVTSRPADIRISYPIKGEGKMAELYEKTKDEWKKVKDISEVAAVDVFEIGITFADLKAREKDEINLFISVRKGGEEIERCPWRGHISVLVPTEDFEAMMWY</sequence>
<dbReference type="AlphaFoldDB" id="A0A2U3QK89"/>
<dbReference type="InterPro" id="IPR004300">
    <property type="entry name" value="Glyco_hydro_57_N"/>
</dbReference>